<organism evidence="1 2">
    <name type="scientific">Pristionchus pacificus</name>
    <name type="common">Parasitic nematode worm</name>
    <dbReference type="NCBI Taxonomy" id="54126"/>
    <lineage>
        <taxon>Eukaryota</taxon>
        <taxon>Metazoa</taxon>
        <taxon>Ecdysozoa</taxon>
        <taxon>Nematoda</taxon>
        <taxon>Chromadorea</taxon>
        <taxon>Rhabditida</taxon>
        <taxon>Rhabditina</taxon>
        <taxon>Diplogasteromorpha</taxon>
        <taxon>Diplogasteroidea</taxon>
        <taxon>Neodiplogasteridae</taxon>
        <taxon>Pristionchus</taxon>
    </lineage>
</organism>
<dbReference type="InterPro" id="IPR019421">
    <property type="entry name" value="7TM_GPCR_serpentine_rcpt_Srd"/>
</dbReference>
<dbReference type="Proteomes" id="UP000005239">
    <property type="component" value="Unassembled WGS sequence"/>
</dbReference>
<accession>A0A8R1UY37</accession>
<sequence length="195" mass="22523">KVSWLIFYALLLNLHEIPTYSYSLAIGFAQEAYTEAYKHHRMVEAVRWSVVYFPDLFSSFTMSFSMFTALIYFLIMVGFRHRTIARFAHYEVKISSGTRSNQKMLHEALNIQLAASSFWFIGGTLFTINVIFEGTSPNFAHYTPSIINMQNISTPLTNLCIITPYRTFIVQFIRRQVNKISNVHRQVAVVTVNSI</sequence>
<reference evidence="2" key="1">
    <citation type="journal article" date="2008" name="Nat. Genet.">
        <title>The Pristionchus pacificus genome provides a unique perspective on nematode lifestyle and parasitism.</title>
        <authorList>
            <person name="Dieterich C."/>
            <person name="Clifton S.W."/>
            <person name="Schuster L.N."/>
            <person name="Chinwalla A."/>
            <person name="Delehaunty K."/>
            <person name="Dinkelacker I."/>
            <person name="Fulton L."/>
            <person name="Fulton R."/>
            <person name="Godfrey J."/>
            <person name="Minx P."/>
            <person name="Mitreva M."/>
            <person name="Roeseler W."/>
            <person name="Tian H."/>
            <person name="Witte H."/>
            <person name="Yang S.P."/>
            <person name="Wilson R.K."/>
            <person name="Sommer R.J."/>
        </authorList>
    </citation>
    <scope>NUCLEOTIDE SEQUENCE [LARGE SCALE GENOMIC DNA]</scope>
    <source>
        <strain evidence="2">PS312</strain>
    </source>
</reference>
<keyword evidence="2" id="KW-1185">Reference proteome</keyword>
<gene>
    <name evidence="1" type="primary">WBGene00279419</name>
</gene>
<proteinExistence type="predicted"/>
<name>A0A2A6CJN6_PRIPA</name>
<evidence type="ECO:0000313" key="2">
    <source>
        <dbReference type="Proteomes" id="UP000005239"/>
    </source>
</evidence>
<reference evidence="1" key="2">
    <citation type="submission" date="2022-06" db="UniProtKB">
        <authorList>
            <consortium name="EnsemblMetazoa"/>
        </authorList>
    </citation>
    <scope>IDENTIFICATION</scope>
    <source>
        <strain evidence="1">PS312</strain>
    </source>
</reference>
<dbReference type="Pfam" id="PF10317">
    <property type="entry name" value="7TM_GPCR_Srd"/>
    <property type="match status" value="1"/>
</dbReference>
<dbReference type="AlphaFoldDB" id="A0A2A6CJN6"/>
<accession>A0A2A6CJN6</accession>
<evidence type="ECO:0000313" key="1">
    <source>
        <dbReference type="EnsemblMetazoa" id="PPA41050.1"/>
    </source>
</evidence>
<protein>
    <submittedName>
        <fullName evidence="1">G protein-coupled receptor</fullName>
    </submittedName>
</protein>
<dbReference type="EnsemblMetazoa" id="PPA41050.1">
    <property type="protein sequence ID" value="PPA41050.1"/>
    <property type="gene ID" value="WBGene00279419"/>
</dbReference>